<name>A0A067TPJ0_GALM3</name>
<evidence type="ECO:0000256" key="1">
    <source>
        <dbReference type="SAM" id="MobiDB-lite"/>
    </source>
</evidence>
<feature type="compositionally biased region" description="Acidic residues" evidence="1">
    <location>
        <begin position="214"/>
        <end position="225"/>
    </location>
</feature>
<dbReference type="EMBL" id="KL142368">
    <property type="protein sequence ID" value="KDR84247.1"/>
    <property type="molecule type" value="Genomic_DNA"/>
</dbReference>
<dbReference type="AlphaFoldDB" id="A0A067TPJ0"/>
<dbReference type="HOGENOM" id="CLU_027726_0_0_1"/>
<feature type="compositionally biased region" description="Low complexity" evidence="1">
    <location>
        <begin position="177"/>
        <end position="190"/>
    </location>
</feature>
<feature type="compositionally biased region" description="Low complexity" evidence="1">
    <location>
        <begin position="256"/>
        <end position="269"/>
    </location>
</feature>
<accession>A0A067TPJ0</accession>
<organism evidence="2 3">
    <name type="scientific">Galerina marginata (strain CBS 339.88)</name>
    <dbReference type="NCBI Taxonomy" id="685588"/>
    <lineage>
        <taxon>Eukaryota</taxon>
        <taxon>Fungi</taxon>
        <taxon>Dikarya</taxon>
        <taxon>Basidiomycota</taxon>
        <taxon>Agaricomycotina</taxon>
        <taxon>Agaricomycetes</taxon>
        <taxon>Agaricomycetidae</taxon>
        <taxon>Agaricales</taxon>
        <taxon>Agaricineae</taxon>
        <taxon>Strophariaceae</taxon>
        <taxon>Galerina</taxon>
    </lineage>
</organism>
<dbReference type="Proteomes" id="UP000027222">
    <property type="component" value="Unassembled WGS sequence"/>
</dbReference>
<keyword evidence="3" id="KW-1185">Reference proteome</keyword>
<feature type="region of interest" description="Disordered" evidence="1">
    <location>
        <begin position="256"/>
        <end position="285"/>
    </location>
</feature>
<feature type="region of interest" description="Disordered" evidence="1">
    <location>
        <begin position="176"/>
        <end position="228"/>
    </location>
</feature>
<sequence length="383" mass="42542">MDISLQDTHFSKRNTVLDDATLVDQLNTLLSSLNIPITLISPTDLTPSLLVAILESVLGNRIPLIDRNKDSKNSKASKVQNMKIFLGVLELDVLKADVGLSNVDPRRLADGEWEEVMFVAEILCWMGRRVDFRRKSKNLDEELPVPVKQVDPKPHYPPPVRLSPKSQLDLDAESLFQTGSTTTGSTRQSRLMFSPFMKDSGGDSVTTEDHQDELQSDDEHPDDVSDVLSALPPFKQQNLSPPKCIHEVPSPSLLFSGDFGLGSPSSSSQHHGHSPPPSHTRSFCSDCDPTTANTLPIEHDHSADHSHTSVRYSGFIEHVDEESELASFESSRSMLLDKSSLRPKSQRSVKIEAVKEQYARTQQLLNQRARLLSQLAELKKAHG</sequence>
<protein>
    <recommendedName>
        <fullName evidence="4">DUF5745 domain-containing protein</fullName>
    </recommendedName>
</protein>
<evidence type="ECO:0000313" key="3">
    <source>
        <dbReference type="Proteomes" id="UP000027222"/>
    </source>
</evidence>
<feature type="region of interest" description="Disordered" evidence="1">
    <location>
        <begin position="144"/>
        <end position="164"/>
    </location>
</feature>
<dbReference type="OrthoDB" id="2596754at2759"/>
<reference evidence="3" key="1">
    <citation type="journal article" date="2014" name="Proc. Natl. Acad. Sci. U.S.A.">
        <title>Extensive sampling of basidiomycete genomes demonstrates inadequacy of the white-rot/brown-rot paradigm for wood decay fungi.</title>
        <authorList>
            <person name="Riley R."/>
            <person name="Salamov A.A."/>
            <person name="Brown D.W."/>
            <person name="Nagy L.G."/>
            <person name="Floudas D."/>
            <person name="Held B.W."/>
            <person name="Levasseur A."/>
            <person name="Lombard V."/>
            <person name="Morin E."/>
            <person name="Otillar R."/>
            <person name="Lindquist E.A."/>
            <person name="Sun H."/>
            <person name="LaButti K.M."/>
            <person name="Schmutz J."/>
            <person name="Jabbour D."/>
            <person name="Luo H."/>
            <person name="Baker S.E."/>
            <person name="Pisabarro A.G."/>
            <person name="Walton J.D."/>
            <person name="Blanchette R.A."/>
            <person name="Henrissat B."/>
            <person name="Martin F."/>
            <person name="Cullen D."/>
            <person name="Hibbett D.S."/>
            <person name="Grigoriev I.V."/>
        </authorList>
    </citation>
    <scope>NUCLEOTIDE SEQUENCE [LARGE SCALE GENOMIC DNA]</scope>
    <source>
        <strain evidence="3">CBS 339.88</strain>
    </source>
</reference>
<evidence type="ECO:0008006" key="4">
    <source>
        <dbReference type="Google" id="ProtNLM"/>
    </source>
</evidence>
<evidence type="ECO:0000313" key="2">
    <source>
        <dbReference type="EMBL" id="KDR84247.1"/>
    </source>
</evidence>
<gene>
    <name evidence="2" type="ORF">GALMADRAFT_220034</name>
</gene>
<proteinExistence type="predicted"/>